<evidence type="ECO:0000313" key="1">
    <source>
        <dbReference type="EMBL" id="KAK7360996.1"/>
    </source>
</evidence>
<accession>A0AAN9R6K3</accession>
<name>A0AAN9R6K3_CANGL</name>
<dbReference type="Proteomes" id="UP001367508">
    <property type="component" value="Unassembled WGS sequence"/>
</dbReference>
<gene>
    <name evidence="1" type="ORF">VNO77_03019</name>
</gene>
<dbReference type="AlphaFoldDB" id="A0AAN9R6K3"/>
<organism evidence="1 2">
    <name type="scientific">Canavalia gladiata</name>
    <name type="common">Sword bean</name>
    <name type="synonym">Dolichos gladiatus</name>
    <dbReference type="NCBI Taxonomy" id="3824"/>
    <lineage>
        <taxon>Eukaryota</taxon>
        <taxon>Viridiplantae</taxon>
        <taxon>Streptophyta</taxon>
        <taxon>Embryophyta</taxon>
        <taxon>Tracheophyta</taxon>
        <taxon>Spermatophyta</taxon>
        <taxon>Magnoliopsida</taxon>
        <taxon>eudicotyledons</taxon>
        <taxon>Gunneridae</taxon>
        <taxon>Pentapetalae</taxon>
        <taxon>rosids</taxon>
        <taxon>fabids</taxon>
        <taxon>Fabales</taxon>
        <taxon>Fabaceae</taxon>
        <taxon>Papilionoideae</taxon>
        <taxon>50 kb inversion clade</taxon>
        <taxon>NPAAA clade</taxon>
        <taxon>indigoferoid/millettioid clade</taxon>
        <taxon>Phaseoleae</taxon>
        <taxon>Canavalia</taxon>
    </lineage>
</organism>
<reference evidence="1 2" key="1">
    <citation type="submission" date="2024-01" db="EMBL/GenBank/DDBJ databases">
        <title>The genomes of 5 underutilized Papilionoideae crops provide insights into root nodulation and disease resistanc.</title>
        <authorList>
            <person name="Jiang F."/>
        </authorList>
    </citation>
    <scope>NUCLEOTIDE SEQUENCE [LARGE SCALE GENOMIC DNA]</scope>
    <source>
        <strain evidence="1">LVBAO_FW01</strain>
        <tissue evidence="1">Leaves</tissue>
    </source>
</reference>
<keyword evidence="2" id="KW-1185">Reference proteome</keyword>
<comment type="caution">
    <text evidence="1">The sequence shown here is derived from an EMBL/GenBank/DDBJ whole genome shotgun (WGS) entry which is preliminary data.</text>
</comment>
<protein>
    <submittedName>
        <fullName evidence="1">Uncharacterized protein</fullName>
    </submittedName>
</protein>
<proteinExistence type="predicted"/>
<evidence type="ECO:0000313" key="2">
    <source>
        <dbReference type="Proteomes" id="UP001367508"/>
    </source>
</evidence>
<dbReference type="EMBL" id="JAYMYQ010000001">
    <property type="protein sequence ID" value="KAK7360996.1"/>
    <property type="molecule type" value="Genomic_DNA"/>
</dbReference>
<sequence>MSLGELCKSFLAVAASVAVIPTGLRSFLPFQVEHVLTRRADSVLRYIWLLHQVLDKEQRETMCYMMLMVVLREVGGNDECQSPAPILREDAANIDSWRPQHTSYYM</sequence>